<comment type="subcellular location">
    <subcellularLocation>
        <location evidence="1">Secreted</location>
    </subcellularLocation>
</comment>
<evidence type="ECO:0000313" key="10">
    <source>
        <dbReference type="Proteomes" id="UP001341281"/>
    </source>
</evidence>
<comment type="similarity">
    <text evidence="2">Belongs to the 'GDSL' lipolytic enzyme family.</text>
</comment>
<proteinExistence type="inferred from homology"/>
<keyword evidence="7" id="KW-0443">Lipid metabolism</keyword>
<feature type="chain" id="PRO_5042864816" description="GDSL esterase/lipase" evidence="8">
    <location>
        <begin position="23"/>
        <end position="368"/>
    </location>
</feature>
<evidence type="ECO:0000256" key="5">
    <source>
        <dbReference type="ARBA" id="ARBA00022801"/>
    </source>
</evidence>
<name>A0AAQ3V007_PASNO</name>
<protein>
    <recommendedName>
        <fullName evidence="11">GDSL esterase/lipase</fullName>
    </recommendedName>
</protein>
<keyword evidence="10" id="KW-1185">Reference proteome</keyword>
<keyword evidence="5" id="KW-0378">Hydrolase</keyword>
<evidence type="ECO:0000313" key="9">
    <source>
        <dbReference type="EMBL" id="WVZ99272.1"/>
    </source>
</evidence>
<organism evidence="9 10">
    <name type="scientific">Paspalum notatum var. saurae</name>
    <dbReference type="NCBI Taxonomy" id="547442"/>
    <lineage>
        <taxon>Eukaryota</taxon>
        <taxon>Viridiplantae</taxon>
        <taxon>Streptophyta</taxon>
        <taxon>Embryophyta</taxon>
        <taxon>Tracheophyta</taxon>
        <taxon>Spermatophyta</taxon>
        <taxon>Magnoliopsida</taxon>
        <taxon>Liliopsida</taxon>
        <taxon>Poales</taxon>
        <taxon>Poaceae</taxon>
        <taxon>PACMAD clade</taxon>
        <taxon>Panicoideae</taxon>
        <taxon>Andropogonodae</taxon>
        <taxon>Paspaleae</taxon>
        <taxon>Paspalinae</taxon>
        <taxon>Paspalum</taxon>
    </lineage>
</organism>
<dbReference type="InterPro" id="IPR001087">
    <property type="entry name" value="GDSL"/>
</dbReference>
<reference evidence="9 10" key="1">
    <citation type="submission" date="2024-02" db="EMBL/GenBank/DDBJ databases">
        <title>High-quality chromosome-scale genome assembly of Pensacola bahiagrass (Paspalum notatum Flugge var. saurae).</title>
        <authorList>
            <person name="Vega J.M."/>
            <person name="Podio M."/>
            <person name="Orjuela J."/>
            <person name="Siena L.A."/>
            <person name="Pessino S.C."/>
            <person name="Combes M.C."/>
            <person name="Mariac C."/>
            <person name="Albertini E."/>
            <person name="Pupilli F."/>
            <person name="Ortiz J.P.A."/>
            <person name="Leblanc O."/>
        </authorList>
    </citation>
    <scope>NUCLEOTIDE SEQUENCE [LARGE SCALE GENOMIC DNA]</scope>
    <source>
        <strain evidence="9">R1</strain>
        <tissue evidence="9">Leaf</tissue>
    </source>
</reference>
<dbReference type="InterPro" id="IPR035669">
    <property type="entry name" value="SGNH_plant_lipase-like"/>
</dbReference>
<gene>
    <name evidence="9" type="ORF">U9M48_044600</name>
</gene>
<dbReference type="GO" id="GO:0016042">
    <property type="term" value="P:lipid catabolic process"/>
    <property type="evidence" value="ECO:0007669"/>
    <property type="project" value="UniProtKB-KW"/>
</dbReference>
<dbReference type="InterPro" id="IPR051238">
    <property type="entry name" value="GDSL_esterase/lipase"/>
</dbReference>
<keyword evidence="3" id="KW-0964">Secreted</keyword>
<sequence>MGRRAWRMAAVAILAALVGAAAVVRPAGAAPQVPCYFIFGDSLVDNGNNNFIVSMARANYPPYGIDFAGGPTGRFSNGLTTVDVLAKLLGFDDFIPPFAGASSQQLLRGVNFASAAAGIREETGQQLGGRISFSGQVQNYQSAVQELVSLLGDEDSAATHLSKCIFTVGMGSNDYLNNYFMPAFYSTASRYTPEQYAASLADQYSRLLRALYSYGARKVALIGVGQVGCSPNELAQRSPSGVACVEEINAAVRAFNRRLVGLVDAFNAGLPGAHFTYVDVYGIFDDILRAPRAHGLRVTNAGCCGVGRNNGQVTCLPFQTPCADRHEYLFWDAFHPTEAANILVGQRTYSARLASDVHPVDIRTLARL</sequence>
<dbReference type="GO" id="GO:0005576">
    <property type="term" value="C:extracellular region"/>
    <property type="evidence" value="ECO:0007669"/>
    <property type="project" value="UniProtKB-SubCell"/>
</dbReference>
<evidence type="ECO:0000256" key="6">
    <source>
        <dbReference type="ARBA" id="ARBA00022963"/>
    </source>
</evidence>
<evidence type="ECO:0000256" key="1">
    <source>
        <dbReference type="ARBA" id="ARBA00004613"/>
    </source>
</evidence>
<dbReference type="Proteomes" id="UP001341281">
    <property type="component" value="Chromosome 10"/>
</dbReference>
<dbReference type="CDD" id="cd01837">
    <property type="entry name" value="SGNH_plant_lipase_like"/>
    <property type="match status" value="1"/>
</dbReference>
<dbReference type="AlphaFoldDB" id="A0AAQ3V007"/>
<dbReference type="PANTHER" id="PTHR45650">
    <property type="entry name" value="GDSL-LIKE LIPASE/ACYLHYDROLASE-RELATED"/>
    <property type="match status" value="1"/>
</dbReference>
<evidence type="ECO:0000256" key="8">
    <source>
        <dbReference type="SAM" id="SignalP"/>
    </source>
</evidence>
<keyword evidence="4 8" id="KW-0732">Signal</keyword>
<dbReference type="EMBL" id="CP144754">
    <property type="protein sequence ID" value="WVZ99272.1"/>
    <property type="molecule type" value="Genomic_DNA"/>
</dbReference>
<evidence type="ECO:0000256" key="2">
    <source>
        <dbReference type="ARBA" id="ARBA00008668"/>
    </source>
</evidence>
<dbReference type="SUPFAM" id="SSF52266">
    <property type="entry name" value="SGNH hydrolase"/>
    <property type="match status" value="1"/>
</dbReference>
<evidence type="ECO:0000256" key="4">
    <source>
        <dbReference type="ARBA" id="ARBA00022729"/>
    </source>
</evidence>
<evidence type="ECO:0000256" key="3">
    <source>
        <dbReference type="ARBA" id="ARBA00022525"/>
    </source>
</evidence>
<evidence type="ECO:0000256" key="7">
    <source>
        <dbReference type="ARBA" id="ARBA00023098"/>
    </source>
</evidence>
<evidence type="ECO:0008006" key="11">
    <source>
        <dbReference type="Google" id="ProtNLM"/>
    </source>
</evidence>
<dbReference type="GO" id="GO:0016788">
    <property type="term" value="F:hydrolase activity, acting on ester bonds"/>
    <property type="evidence" value="ECO:0007669"/>
    <property type="project" value="InterPro"/>
</dbReference>
<feature type="signal peptide" evidence="8">
    <location>
        <begin position="1"/>
        <end position="22"/>
    </location>
</feature>
<dbReference type="Gene3D" id="3.40.50.1110">
    <property type="entry name" value="SGNH hydrolase"/>
    <property type="match status" value="1"/>
</dbReference>
<keyword evidence="6" id="KW-0442">Lipid degradation</keyword>
<dbReference type="InterPro" id="IPR036514">
    <property type="entry name" value="SGNH_hydro_sf"/>
</dbReference>
<dbReference type="PANTHER" id="PTHR45650:SF13">
    <property type="entry name" value="OS05G0518300 PROTEIN"/>
    <property type="match status" value="1"/>
</dbReference>
<dbReference type="Pfam" id="PF00657">
    <property type="entry name" value="Lipase_GDSL"/>
    <property type="match status" value="1"/>
</dbReference>
<accession>A0AAQ3V007</accession>